<comment type="caution">
    <text evidence="3">The sequence shown here is derived from an EMBL/GenBank/DDBJ whole genome shotgun (WGS) entry which is preliminary data.</text>
</comment>
<dbReference type="Gene3D" id="3.40.720.10">
    <property type="entry name" value="Alkaline Phosphatase, subunit A"/>
    <property type="match status" value="1"/>
</dbReference>
<dbReference type="InterPro" id="IPR017850">
    <property type="entry name" value="Alkaline_phosphatase_core_sf"/>
</dbReference>
<dbReference type="GO" id="GO:0030145">
    <property type="term" value="F:manganese ion binding"/>
    <property type="evidence" value="ECO:0007669"/>
    <property type="project" value="TreeGrafter"/>
</dbReference>
<dbReference type="InterPro" id="IPR000917">
    <property type="entry name" value="Sulfatase_N"/>
</dbReference>
<organism evidence="3 4">
    <name type="scientific">Methanimicrococcus blatticola</name>
    <dbReference type="NCBI Taxonomy" id="91560"/>
    <lineage>
        <taxon>Archaea</taxon>
        <taxon>Methanobacteriati</taxon>
        <taxon>Methanobacteriota</taxon>
        <taxon>Stenosarchaea group</taxon>
        <taxon>Methanomicrobia</taxon>
        <taxon>Methanosarcinales</taxon>
        <taxon>Methanosarcinaceae</taxon>
        <taxon>Methanimicrococcus</taxon>
    </lineage>
</organism>
<dbReference type="PANTHER" id="PTHR31637:SF0">
    <property type="entry name" value="2,3-BISPHOSPHOGLYCERATE-INDEPENDENT PHOSPHOGLYCERATE MUTASE"/>
    <property type="match status" value="1"/>
</dbReference>
<keyword evidence="1" id="KW-1133">Transmembrane helix</keyword>
<evidence type="ECO:0000313" key="3">
    <source>
        <dbReference type="EMBL" id="TDQ70957.1"/>
    </source>
</evidence>
<evidence type="ECO:0000256" key="1">
    <source>
        <dbReference type="SAM" id="Phobius"/>
    </source>
</evidence>
<evidence type="ECO:0000259" key="2">
    <source>
        <dbReference type="Pfam" id="PF00884"/>
    </source>
</evidence>
<sequence length="524" mass="58543">MTSIKLSIKPSIKSFILCVLLLSILFSFSVPAFAADSGQPQNNTFYTNLNENNTLPDGAVYLIVDGLGSYYLFPELKGETLSGESVQKASLSVLPNIWDRGFRISQMKVPVPVTEKGHSVLVTGNPSADAEIVGYAESTVMDVLREEGFLCIGIMQRGDFESMRSKFDVIIYDKTNSVNNMDFTIQQNSFNGSNQAVINDIVSVFNFQKNRALSYINTKDTSEKYAGYNRWGLDTACEVLSVMEKYPGQKFILVISVGAVDSTGHYRGYFAYLDAVEKLDKDLEKLFEKCRRNNLFFLLTADHGMAFEEQNKKGGGHSSTKYSKTKESLNIPFIVYGNSIQKNVVYYEQTGQEDIAPTLLSLFNIQTHPRFSKGKVLPAKEKAAFYLQAPEPVQIRLFQLTGDGESEVFNSLGFNRNAVFSQYSIAGLTPGSYLLKWDTADSKMKYVQSEIRFQITSDTSIDLSDYLIKSSDSLLPISNVLPQSDSKISSKYMKPIYYLLIAVINIAGIGGIYYFYKKSGFSKI</sequence>
<keyword evidence="1" id="KW-0472">Membrane</keyword>
<feature type="domain" description="Sulfatase N-terminal" evidence="2">
    <location>
        <begin position="95"/>
        <end position="365"/>
    </location>
</feature>
<dbReference type="OrthoDB" id="147085at2157"/>
<dbReference type="RefSeq" id="WP_133516550.1">
    <property type="nucleotide sequence ID" value="NZ_JAHDUW010000001.1"/>
</dbReference>
<dbReference type="Proteomes" id="UP000294855">
    <property type="component" value="Unassembled WGS sequence"/>
</dbReference>
<dbReference type="SUPFAM" id="SSF53649">
    <property type="entry name" value="Alkaline phosphatase-like"/>
    <property type="match status" value="1"/>
</dbReference>
<proteinExistence type="predicted"/>
<evidence type="ECO:0000313" key="4">
    <source>
        <dbReference type="Proteomes" id="UP000294855"/>
    </source>
</evidence>
<dbReference type="AlphaFoldDB" id="A0A484F8I8"/>
<protein>
    <submittedName>
        <fullName evidence="3">Phosphoglycerate mutase</fullName>
    </submittedName>
</protein>
<dbReference type="PANTHER" id="PTHR31637">
    <property type="entry name" value="2,3-BISPHOSPHOGLYCERATE-INDEPENDENT PHOSPHOGLYCERATE MUTASE"/>
    <property type="match status" value="1"/>
</dbReference>
<dbReference type="InterPro" id="IPR005995">
    <property type="entry name" value="Pgm_bpd_ind"/>
</dbReference>
<gene>
    <name evidence="3" type="ORF">C7391_0053</name>
</gene>
<dbReference type="EMBL" id="SNYS01000005">
    <property type="protein sequence ID" value="TDQ70957.1"/>
    <property type="molecule type" value="Genomic_DNA"/>
</dbReference>
<name>A0A484F8I8_9EURY</name>
<keyword evidence="1" id="KW-0812">Transmembrane</keyword>
<keyword evidence="4" id="KW-1185">Reference proteome</keyword>
<accession>A0A484F8I8</accession>
<dbReference type="GO" id="GO:0004619">
    <property type="term" value="F:phosphoglycerate mutase activity"/>
    <property type="evidence" value="ECO:0007669"/>
    <property type="project" value="InterPro"/>
</dbReference>
<reference evidence="3 4" key="1">
    <citation type="submission" date="2019-03" db="EMBL/GenBank/DDBJ databases">
        <title>Genomic Encyclopedia of Type Strains, Phase IV (KMG-IV): sequencing the most valuable type-strain genomes for metagenomic binning, comparative biology and taxonomic classification.</title>
        <authorList>
            <person name="Goeker M."/>
        </authorList>
    </citation>
    <scope>NUCLEOTIDE SEQUENCE [LARGE SCALE GENOMIC DNA]</scope>
    <source>
        <strain evidence="3 4">DSM 13328</strain>
    </source>
</reference>
<dbReference type="GO" id="GO:0006007">
    <property type="term" value="P:glucose catabolic process"/>
    <property type="evidence" value="ECO:0007669"/>
    <property type="project" value="InterPro"/>
</dbReference>
<feature type="transmembrane region" description="Helical" evidence="1">
    <location>
        <begin position="496"/>
        <end position="516"/>
    </location>
</feature>
<dbReference type="Pfam" id="PF00884">
    <property type="entry name" value="Sulfatase"/>
    <property type="match status" value="1"/>
</dbReference>